<dbReference type="AlphaFoldDB" id="A0A2H1I1P0"/>
<evidence type="ECO:0000256" key="1">
    <source>
        <dbReference type="SAM" id="SignalP"/>
    </source>
</evidence>
<gene>
    <name evidence="2" type="ORF">BAUR920_00611</name>
</gene>
<sequence>MRTAMRASTFVVSGLCALSMMVGMGAIPSSAAEARGPNQASIEDLHLALEDLKKVDPDSVEGDISEEALTDEYSRGGLVAYGKPNGCSTPKSLDKAAKKWNKVFKSVCNSHDKCYSKNSSKDRKTCDKDFRSSMYNVCGFRKDMKTCKKVANVYYAGVRAGGWRTYEGKGKNN</sequence>
<evidence type="ECO:0000313" key="2">
    <source>
        <dbReference type="EMBL" id="SMX69121.1"/>
    </source>
</evidence>
<feature type="signal peptide" evidence="1">
    <location>
        <begin position="1"/>
        <end position="31"/>
    </location>
</feature>
<dbReference type="SUPFAM" id="SSF48619">
    <property type="entry name" value="Phospholipase A2, PLA2"/>
    <property type="match status" value="1"/>
</dbReference>
<dbReference type="GO" id="GO:0006644">
    <property type="term" value="P:phospholipid metabolic process"/>
    <property type="evidence" value="ECO:0007669"/>
    <property type="project" value="InterPro"/>
</dbReference>
<dbReference type="GO" id="GO:0050482">
    <property type="term" value="P:arachidonate secretion"/>
    <property type="evidence" value="ECO:0007669"/>
    <property type="project" value="InterPro"/>
</dbReference>
<dbReference type="InterPro" id="IPR036444">
    <property type="entry name" value="PLipase_A2_dom_sf"/>
</dbReference>
<accession>A0A2H1I1P0</accession>
<protein>
    <submittedName>
        <fullName evidence="2">Phospholipase A2</fullName>
    </submittedName>
</protein>
<keyword evidence="1" id="KW-0732">Signal</keyword>
<dbReference type="InterPro" id="IPR015141">
    <property type="entry name" value="PLipase_A2_prok/fun"/>
</dbReference>
<feature type="chain" id="PRO_5013641709" evidence="1">
    <location>
        <begin position="32"/>
        <end position="173"/>
    </location>
</feature>
<name>A0A2H1I1P0_BREAU</name>
<evidence type="ECO:0000313" key="3">
    <source>
        <dbReference type="Proteomes" id="UP000234289"/>
    </source>
</evidence>
<proteinExistence type="predicted"/>
<dbReference type="Pfam" id="PF09056">
    <property type="entry name" value="Phospholip_A2_3"/>
    <property type="match status" value="1"/>
</dbReference>
<reference evidence="3" key="1">
    <citation type="submission" date="2017-03" db="EMBL/GenBank/DDBJ databases">
        <authorList>
            <person name="Monnet C."/>
        </authorList>
    </citation>
    <scope>NUCLEOTIDE SEQUENCE [LARGE SCALE GENOMIC DNA]</scope>
    <source>
        <strain evidence="3">CNRZ 920</strain>
    </source>
</reference>
<dbReference type="Proteomes" id="UP000234289">
    <property type="component" value="Unassembled WGS sequence"/>
</dbReference>
<dbReference type="Gene3D" id="1.20.90.10">
    <property type="entry name" value="Phospholipase A2 domain"/>
    <property type="match status" value="1"/>
</dbReference>
<dbReference type="GO" id="GO:0004623">
    <property type="term" value="F:phospholipase A2 activity"/>
    <property type="evidence" value="ECO:0007669"/>
    <property type="project" value="InterPro"/>
</dbReference>
<dbReference type="EMBL" id="FXZG01000002">
    <property type="protein sequence ID" value="SMX69121.1"/>
    <property type="molecule type" value="Genomic_DNA"/>
</dbReference>
<dbReference type="RefSeq" id="WP_145998245.1">
    <property type="nucleotide sequence ID" value="NZ_CP025334.1"/>
</dbReference>
<organism evidence="2 3">
    <name type="scientific">Brevibacterium aurantiacum</name>
    <dbReference type="NCBI Taxonomy" id="273384"/>
    <lineage>
        <taxon>Bacteria</taxon>
        <taxon>Bacillati</taxon>
        <taxon>Actinomycetota</taxon>
        <taxon>Actinomycetes</taxon>
        <taxon>Micrococcales</taxon>
        <taxon>Brevibacteriaceae</taxon>
        <taxon>Brevibacterium</taxon>
    </lineage>
</organism>